<sequence>MLNRREIEDIAKKNIIENLSQVSPVYKKLVNRIRRNTKKYIESRHRRLIVLSGGNPGKQGFAAGYLTHFYSLELDKLGEDRPKILYMYHDESDDSRIRKEVFRQFLKMRKDKAQREIDVYEKSERYLGTTYDVVILDLTDDLRPNDLGRLVETVKGGGIVVFITPNLKEWEKKLTIFKQRLLVPGFLEPRHVFIKWFVQTLIEAQGTYIYDLENDSLLKSANVKLEKPENMEKLNEEFFTGTRFPRKLYELAVTADQIKAANSLESLIDKPRKGKKKVVLIVADRGRGKSCALGIGLIGVAESLKSVKHKVRIVVTSPEPQNVQSLFNLAKKASETLGYKVNVVRKGGAIIELQGPFYSIEYWPPMSVPKIRGDIVAVDEASGIHVPLLMNILKYHDRIAFSATLHGYEGGGRGFSVRFLGEIKNAKNVELTTCELKAPIRYGENDPVEAWLYRSLLLDAEPDSLSEEDIKEIDSGELEYVKLEPEELFKKENEGILRSLFGIYVLAHYRNQPDDLAMLADAPHHFIRAIMTKKTKKVLCSLQVAIEGGLDEQTIETLLRGNKIPGNIIPDRVLKHLRIWEMGLLKGLRVVRIATHPEVQGKGIGSFALKKLEEEAYNLRLDWIGSGFGVNAKLLGFWIKNGFKPIHISPDRNPISGEYTVIVVKGLSEIAKKVQEEGEKYMRRKLLKSLRDVYNDLETEVALGIFRGISAIPSDPPKLNEMDVDRLWIYVYGPMTYEAVSDLMWELALYYFGSDMGKNLKLNETEEIIFLSKALQGRSWGDISKQLSMRDIDAMQKLKDASRELLKEYYGKSADSPIGIHLTTLPSE</sequence>
<dbReference type="Pfam" id="PF05127">
    <property type="entry name" value="NAT10_TcmA_helicase"/>
    <property type="match status" value="1"/>
</dbReference>
<dbReference type="InterPro" id="IPR000182">
    <property type="entry name" value="GNAT_dom"/>
</dbReference>
<keyword evidence="5 13" id="KW-0819">tRNA processing</keyword>
<comment type="subcellular location">
    <subcellularLocation>
        <location evidence="13">Cytoplasm</location>
    </subcellularLocation>
</comment>
<dbReference type="PANTHER" id="PTHR10925">
    <property type="entry name" value="N-ACETYLTRANSFERASE 10"/>
    <property type="match status" value="1"/>
</dbReference>
<dbReference type="InterPro" id="IPR027417">
    <property type="entry name" value="P-loop_NTPase"/>
</dbReference>
<comment type="caution">
    <text evidence="18">The sequence shown here is derived from an EMBL/GenBank/DDBJ whole genome shotgun (WGS) entry which is preliminary data.</text>
</comment>
<keyword evidence="8 13" id="KW-0694">RNA-binding</keyword>
<comment type="similarity">
    <text evidence="13">Belongs to the TmcA family.</text>
</comment>
<dbReference type="PANTHER" id="PTHR10925:SF5">
    <property type="entry name" value="RNA CYTIDINE ACETYLTRANSFERASE"/>
    <property type="match status" value="1"/>
</dbReference>
<dbReference type="InterPro" id="IPR027992">
    <property type="entry name" value="tRNA_bind_dom"/>
</dbReference>
<dbReference type="CDD" id="cd04301">
    <property type="entry name" value="NAT_SF"/>
    <property type="match status" value="1"/>
</dbReference>
<evidence type="ECO:0000259" key="17">
    <source>
        <dbReference type="Pfam" id="PF13725"/>
    </source>
</evidence>
<dbReference type="AlphaFoldDB" id="A0A7J3SKT9"/>
<evidence type="ECO:0000256" key="3">
    <source>
        <dbReference type="ARBA" id="ARBA00022555"/>
    </source>
</evidence>
<dbReference type="GO" id="GO:0051391">
    <property type="term" value="P:tRNA acetylation"/>
    <property type="evidence" value="ECO:0007669"/>
    <property type="project" value="UniProtKB-UniRule"/>
</dbReference>
<evidence type="ECO:0000256" key="13">
    <source>
        <dbReference type="HAMAP-Rule" id="MF_01886"/>
    </source>
</evidence>
<dbReference type="InterPro" id="IPR013562">
    <property type="entry name" value="TmcA/NAT10_N"/>
</dbReference>
<evidence type="ECO:0000313" key="18">
    <source>
        <dbReference type="EMBL" id="HGZ60186.1"/>
    </source>
</evidence>
<evidence type="ECO:0000256" key="9">
    <source>
        <dbReference type="ARBA" id="ARBA00023315"/>
    </source>
</evidence>
<evidence type="ECO:0000256" key="8">
    <source>
        <dbReference type="ARBA" id="ARBA00022884"/>
    </source>
</evidence>
<feature type="domain" description="N-acetyltransferase" evidence="16">
    <location>
        <begin position="616"/>
        <end position="667"/>
    </location>
</feature>
<dbReference type="InterPro" id="IPR024914">
    <property type="entry name" value="tRNA_acetyltr_TmcA"/>
</dbReference>
<comment type="catalytic activity">
    <reaction evidence="10">
        <text>a cytidine in tRNA + acetyl-CoA + ATP + H2O = an N(4)-acetylcytidine in tRNA + ADP + phosphate + CoA + H(+)</text>
        <dbReference type="Rhea" id="RHEA:53876"/>
        <dbReference type="Rhea" id="RHEA-COMP:13670"/>
        <dbReference type="Rhea" id="RHEA-COMP:13671"/>
        <dbReference type="ChEBI" id="CHEBI:15377"/>
        <dbReference type="ChEBI" id="CHEBI:15378"/>
        <dbReference type="ChEBI" id="CHEBI:30616"/>
        <dbReference type="ChEBI" id="CHEBI:43474"/>
        <dbReference type="ChEBI" id="CHEBI:57287"/>
        <dbReference type="ChEBI" id="CHEBI:57288"/>
        <dbReference type="ChEBI" id="CHEBI:74900"/>
        <dbReference type="ChEBI" id="CHEBI:82748"/>
        <dbReference type="ChEBI" id="CHEBI:456216"/>
    </reaction>
</comment>
<feature type="binding site" evidence="13">
    <location>
        <begin position="593"/>
        <end position="595"/>
    </location>
    <ligand>
        <name>acetyl-CoA</name>
        <dbReference type="ChEBI" id="CHEBI:57288"/>
    </ligand>
</feature>
<dbReference type="GO" id="GO:1904812">
    <property type="term" value="P:rRNA acetylation involved in maturation of SSU-rRNA"/>
    <property type="evidence" value="ECO:0007669"/>
    <property type="project" value="TreeGrafter"/>
</dbReference>
<dbReference type="EMBL" id="DTLS01000085">
    <property type="protein sequence ID" value="HGZ60186.1"/>
    <property type="molecule type" value="Genomic_DNA"/>
</dbReference>
<reference evidence="18" key="1">
    <citation type="journal article" date="2020" name="mSystems">
        <title>Genome- and Community-Level Interaction Insights into Carbon Utilization and Element Cycling Functions of Hydrothermarchaeota in Hydrothermal Sediment.</title>
        <authorList>
            <person name="Zhou Z."/>
            <person name="Liu Y."/>
            <person name="Xu W."/>
            <person name="Pan J."/>
            <person name="Luo Z.H."/>
            <person name="Li M."/>
        </authorList>
    </citation>
    <scope>NUCLEOTIDE SEQUENCE [LARGE SCALE GENOMIC DNA]</scope>
    <source>
        <strain evidence="18">SpSt-885</strain>
    </source>
</reference>
<feature type="domain" description="TcmA/NAT10 helicase" evidence="14">
    <location>
        <begin position="281"/>
        <end position="459"/>
    </location>
</feature>
<dbReference type="InterPro" id="IPR032672">
    <property type="entry name" value="TmcA/NAT10/Kre33"/>
</dbReference>
<comment type="catalytic activity">
    <reaction evidence="13">
        <text>cytidine(34) in elongator tRNA(Met) + acetyl-CoA + ATP + H2O = N(4)-acetylcytidine(34) in elongator tRNA(Met) + ADP + phosphate + CoA + H(+)</text>
        <dbReference type="Rhea" id="RHEA:43788"/>
        <dbReference type="Rhea" id="RHEA-COMP:10693"/>
        <dbReference type="Rhea" id="RHEA-COMP:10694"/>
        <dbReference type="ChEBI" id="CHEBI:15377"/>
        <dbReference type="ChEBI" id="CHEBI:15378"/>
        <dbReference type="ChEBI" id="CHEBI:30616"/>
        <dbReference type="ChEBI" id="CHEBI:43474"/>
        <dbReference type="ChEBI" id="CHEBI:57287"/>
        <dbReference type="ChEBI" id="CHEBI:57288"/>
        <dbReference type="ChEBI" id="CHEBI:74900"/>
        <dbReference type="ChEBI" id="CHEBI:82748"/>
        <dbReference type="ChEBI" id="CHEBI:456216"/>
        <dbReference type="EC" id="2.3.1.193"/>
    </reaction>
</comment>
<evidence type="ECO:0000256" key="6">
    <source>
        <dbReference type="ARBA" id="ARBA00022741"/>
    </source>
</evidence>
<comment type="caution">
    <text evidence="13">Lacks conserved residue(s) required for the propagation of feature annotation.</text>
</comment>
<keyword evidence="6 13" id="KW-0547">Nucleotide-binding</keyword>
<comment type="catalytic activity">
    <reaction evidence="11">
        <text>a cytidine in RNA + acetyl-CoA + ATP + H2O = an N(4)-acetylcytidine in RNA + ADP + phosphate + CoA + H(+)</text>
        <dbReference type="Rhea" id="RHEA:82211"/>
        <dbReference type="Rhea" id="RHEA-COMP:15704"/>
        <dbReference type="Rhea" id="RHEA-COMP:19834"/>
        <dbReference type="ChEBI" id="CHEBI:15377"/>
        <dbReference type="ChEBI" id="CHEBI:15378"/>
        <dbReference type="ChEBI" id="CHEBI:30616"/>
        <dbReference type="ChEBI" id="CHEBI:43474"/>
        <dbReference type="ChEBI" id="CHEBI:57287"/>
        <dbReference type="ChEBI" id="CHEBI:57288"/>
        <dbReference type="ChEBI" id="CHEBI:74900"/>
        <dbReference type="ChEBI" id="CHEBI:82748"/>
        <dbReference type="ChEBI" id="CHEBI:456216"/>
    </reaction>
</comment>
<dbReference type="SUPFAM" id="SSF52540">
    <property type="entry name" value="P-loop containing nucleoside triphosphate hydrolases"/>
    <property type="match status" value="1"/>
</dbReference>
<dbReference type="InterPro" id="IPR016181">
    <property type="entry name" value="Acyl_CoA_acyltransferase"/>
</dbReference>
<evidence type="ECO:0000256" key="7">
    <source>
        <dbReference type="ARBA" id="ARBA00022840"/>
    </source>
</evidence>
<comment type="catalytic activity">
    <reaction evidence="12">
        <text>a cytidine in mRNA + acetyl-CoA + ATP + H2O = an N(4)-acetylcytidine in mRNA + ADP + phosphate + CoA + H(+)</text>
        <dbReference type="Rhea" id="RHEA:58480"/>
        <dbReference type="Rhea" id="RHEA-COMP:15145"/>
        <dbReference type="Rhea" id="RHEA-COMP:15146"/>
        <dbReference type="ChEBI" id="CHEBI:15377"/>
        <dbReference type="ChEBI" id="CHEBI:15378"/>
        <dbReference type="ChEBI" id="CHEBI:30616"/>
        <dbReference type="ChEBI" id="CHEBI:43474"/>
        <dbReference type="ChEBI" id="CHEBI:57287"/>
        <dbReference type="ChEBI" id="CHEBI:57288"/>
        <dbReference type="ChEBI" id="CHEBI:74900"/>
        <dbReference type="ChEBI" id="CHEBI:82748"/>
        <dbReference type="ChEBI" id="CHEBI:456216"/>
    </reaction>
</comment>
<dbReference type="HAMAP" id="MF_01886">
    <property type="entry name" value="tRNA_acetyltr_TmcA"/>
    <property type="match status" value="1"/>
</dbReference>
<evidence type="ECO:0000259" key="14">
    <source>
        <dbReference type="Pfam" id="PF05127"/>
    </source>
</evidence>
<dbReference type="Gene3D" id="3.40.50.11040">
    <property type="match status" value="1"/>
</dbReference>
<accession>A0A7J3SKT9</accession>
<comment type="function">
    <text evidence="13">Catalyzes the formation of N(4)-acetylcytidine (ac(4)C) at the wobble position of tRNA(Met), by using acetyl-CoA as an acetyl donor and ATP (or GTP).</text>
</comment>
<keyword evidence="4 13" id="KW-0808">Transferase</keyword>
<keyword evidence="7 13" id="KW-0067">ATP-binding</keyword>
<evidence type="ECO:0000256" key="2">
    <source>
        <dbReference type="ARBA" id="ARBA00022552"/>
    </source>
</evidence>
<dbReference type="SUPFAM" id="SSF55729">
    <property type="entry name" value="Acyl-CoA N-acyltransferases (Nat)"/>
    <property type="match status" value="1"/>
</dbReference>
<dbReference type="GO" id="GO:0005524">
    <property type="term" value="F:ATP binding"/>
    <property type="evidence" value="ECO:0007669"/>
    <property type="project" value="UniProtKB-UniRule"/>
</dbReference>
<evidence type="ECO:0000256" key="4">
    <source>
        <dbReference type="ARBA" id="ARBA00022679"/>
    </source>
</evidence>
<dbReference type="GO" id="GO:1990883">
    <property type="term" value="F:18S rRNA cytidine N-acetyltransferase activity"/>
    <property type="evidence" value="ECO:0007669"/>
    <property type="project" value="TreeGrafter"/>
</dbReference>
<organism evidence="18">
    <name type="scientific">Fervidicoccus fontis</name>
    <dbReference type="NCBI Taxonomy" id="683846"/>
    <lineage>
        <taxon>Archaea</taxon>
        <taxon>Thermoproteota</taxon>
        <taxon>Thermoprotei</taxon>
        <taxon>Fervidicoccales</taxon>
        <taxon>Fervidicoccaceae</taxon>
        <taxon>Fervidicoccus</taxon>
    </lineage>
</organism>
<protein>
    <recommendedName>
        <fullName evidence="13">tRNA(Met) cytidine acetyltransferase TmcA</fullName>
        <ecNumber evidence="13">2.3.1.193</ecNumber>
    </recommendedName>
</protein>
<dbReference type="Pfam" id="PF13718">
    <property type="entry name" value="GNAT_acetyltr_2"/>
    <property type="match status" value="2"/>
</dbReference>
<dbReference type="Pfam" id="PF08351">
    <property type="entry name" value="TmcA_N"/>
    <property type="match status" value="1"/>
</dbReference>
<evidence type="ECO:0000259" key="15">
    <source>
        <dbReference type="Pfam" id="PF08351"/>
    </source>
</evidence>
<feature type="binding site" evidence="13">
    <location>
        <position position="257"/>
    </location>
    <ligand>
        <name>ATP</name>
        <dbReference type="ChEBI" id="CHEBI:30616"/>
    </ligand>
</feature>
<dbReference type="Gene3D" id="3.40.630.30">
    <property type="match status" value="1"/>
</dbReference>
<dbReference type="GO" id="GO:0002101">
    <property type="term" value="P:tRNA wobble cytosine modification"/>
    <property type="evidence" value="ECO:0007669"/>
    <property type="project" value="UniProtKB-UniRule"/>
</dbReference>
<dbReference type="Pfam" id="PF13725">
    <property type="entry name" value="tRNA_bind_2"/>
    <property type="match status" value="1"/>
</dbReference>
<dbReference type="GO" id="GO:0051392">
    <property type="term" value="F:tRNA cytidine N4-acetyltransferase activity"/>
    <property type="evidence" value="ECO:0007669"/>
    <property type="project" value="UniProtKB-UniRule"/>
</dbReference>
<keyword evidence="3 13" id="KW-0820">tRNA-binding</keyword>
<dbReference type="InterPro" id="IPR007807">
    <property type="entry name" value="TcmA/NAT10_helicase"/>
</dbReference>
<keyword evidence="2" id="KW-0698">rRNA processing</keyword>
<dbReference type="GO" id="GO:0000049">
    <property type="term" value="F:tRNA binding"/>
    <property type="evidence" value="ECO:0007669"/>
    <property type="project" value="UniProtKB-UniRule"/>
</dbReference>
<dbReference type="Gene3D" id="3.40.50.300">
    <property type="entry name" value="P-loop containing nucleotide triphosphate hydrolases"/>
    <property type="match status" value="1"/>
</dbReference>
<dbReference type="EC" id="2.3.1.193" evidence="13"/>
<evidence type="ECO:0000256" key="5">
    <source>
        <dbReference type="ARBA" id="ARBA00022694"/>
    </source>
</evidence>
<proteinExistence type="inferred from homology"/>
<feature type="binding site" evidence="13">
    <location>
        <position position="441"/>
    </location>
    <ligand>
        <name>ATP</name>
        <dbReference type="ChEBI" id="CHEBI:30616"/>
    </ligand>
</feature>
<feature type="domain" description="TmcA/NAT10 N-terminal" evidence="15">
    <location>
        <begin position="29"/>
        <end position="211"/>
    </location>
</feature>
<evidence type="ECO:0000259" key="16">
    <source>
        <dbReference type="Pfam" id="PF13718"/>
    </source>
</evidence>
<keyword evidence="1 13" id="KW-0963">Cytoplasm</keyword>
<evidence type="ECO:0000256" key="12">
    <source>
        <dbReference type="ARBA" id="ARBA00049914"/>
    </source>
</evidence>
<gene>
    <name evidence="13" type="primary">tmcA</name>
    <name evidence="18" type="ORF">ENW83_03140</name>
</gene>
<feature type="domain" description="Possible tRNA binding" evidence="17">
    <location>
        <begin position="719"/>
        <end position="805"/>
    </location>
</feature>
<name>A0A7J3SKT9_9CREN</name>
<evidence type="ECO:0000256" key="1">
    <source>
        <dbReference type="ARBA" id="ARBA00022490"/>
    </source>
</evidence>
<evidence type="ECO:0000256" key="10">
    <source>
        <dbReference type="ARBA" id="ARBA00049883"/>
    </source>
</evidence>
<feature type="domain" description="N-acetyltransferase" evidence="16">
    <location>
        <begin position="500"/>
        <end position="614"/>
    </location>
</feature>
<evidence type="ECO:0000256" key="11">
    <source>
        <dbReference type="ARBA" id="ARBA00049889"/>
    </source>
</evidence>
<dbReference type="GO" id="GO:0005737">
    <property type="term" value="C:cytoplasm"/>
    <property type="evidence" value="ECO:0007669"/>
    <property type="project" value="UniProtKB-SubCell"/>
</dbReference>
<keyword evidence="9 13" id="KW-0012">Acyltransferase</keyword>